<evidence type="ECO:0008006" key="3">
    <source>
        <dbReference type="Google" id="ProtNLM"/>
    </source>
</evidence>
<dbReference type="AlphaFoldDB" id="A0A6N9VFL1"/>
<dbReference type="EMBL" id="JAAGME010001046">
    <property type="protein sequence ID" value="NEB70252.1"/>
    <property type="molecule type" value="Genomic_DNA"/>
</dbReference>
<sequence length="122" mass="13313">MTRRLSVAERHAAAEKDLLLEDIADQSSWDQFLVEQAALTFGRLHADFSCNDLRDVLPGMGHGFLGAAINSLRSGGIIRHTGRTVPSTSLATHGHRLAVWELSDKGRRLAVERTARAQGRAA</sequence>
<dbReference type="Proteomes" id="UP000471648">
    <property type="component" value="Unassembled WGS sequence"/>
</dbReference>
<gene>
    <name evidence="1" type="ORF">G3I39_24825</name>
</gene>
<dbReference type="RefSeq" id="WP_164358142.1">
    <property type="nucleotide sequence ID" value="NZ_JAAGME010001046.1"/>
</dbReference>
<accession>A0A6N9VFL1</accession>
<comment type="caution">
    <text evidence="1">The sequence shown here is derived from an EMBL/GenBank/DDBJ whole genome shotgun (WGS) entry which is preliminary data.</text>
</comment>
<reference evidence="1 2" key="1">
    <citation type="submission" date="2020-01" db="EMBL/GenBank/DDBJ databases">
        <title>Insect and environment-associated Actinomycetes.</title>
        <authorList>
            <person name="Currrie C."/>
            <person name="Chevrette M."/>
            <person name="Carlson C."/>
            <person name="Stubbendieck R."/>
            <person name="Wendt-Pienkowski E."/>
        </authorList>
    </citation>
    <scope>NUCLEOTIDE SEQUENCE [LARGE SCALE GENOMIC DNA]</scope>
    <source>
        <strain evidence="1 2">SID14438</strain>
    </source>
</reference>
<evidence type="ECO:0000313" key="2">
    <source>
        <dbReference type="Proteomes" id="UP000471648"/>
    </source>
</evidence>
<protein>
    <recommendedName>
        <fullName evidence="3">MarR family transcriptional regulator</fullName>
    </recommendedName>
</protein>
<name>A0A6N9VFL1_STRMI</name>
<proteinExistence type="predicted"/>
<evidence type="ECO:0000313" key="1">
    <source>
        <dbReference type="EMBL" id="NEB70252.1"/>
    </source>
</evidence>
<organism evidence="1 2">
    <name type="scientific">Streptomyces microflavus</name>
    <name type="common">Streptomyces lipmanii</name>
    <dbReference type="NCBI Taxonomy" id="1919"/>
    <lineage>
        <taxon>Bacteria</taxon>
        <taxon>Bacillati</taxon>
        <taxon>Actinomycetota</taxon>
        <taxon>Actinomycetes</taxon>
        <taxon>Kitasatosporales</taxon>
        <taxon>Streptomycetaceae</taxon>
        <taxon>Streptomyces</taxon>
    </lineage>
</organism>